<reference evidence="2" key="1">
    <citation type="submission" date="2016-11" db="UniProtKB">
        <authorList>
            <consortium name="WormBaseParasite"/>
        </authorList>
    </citation>
    <scope>IDENTIFICATION</scope>
    <source>
        <strain evidence="2">KR3021</strain>
    </source>
</reference>
<evidence type="ECO:0000313" key="1">
    <source>
        <dbReference type="Proteomes" id="UP000095286"/>
    </source>
</evidence>
<accession>A0AC35U032</accession>
<organism evidence="1 2">
    <name type="scientific">Rhabditophanes sp. KR3021</name>
    <dbReference type="NCBI Taxonomy" id="114890"/>
    <lineage>
        <taxon>Eukaryota</taxon>
        <taxon>Metazoa</taxon>
        <taxon>Ecdysozoa</taxon>
        <taxon>Nematoda</taxon>
        <taxon>Chromadorea</taxon>
        <taxon>Rhabditida</taxon>
        <taxon>Tylenchina</taxon>
        <taxon>Panagrolaimomorpha</taxon>
        <taxon>Strongyloidoidea</taxon>
        <taxon>Alloionematidae</taxon>
        <taxon>Rhabditophanes</taxon>
    </lineage>
</organism>
<proteinExistence type="predicted"/>
<sequence>MLFNDSTTPLTDGGVEALLGVGSYILIIAMAFLSIVTILGNVVVLLSYYLEKNIRQPSNYFIFSLAVSDLIIGLEGFPVFTYVVLNDNKWHFGEVLCYIWLSVDYSVCLASIYTVLGITIDRFCSVKYPAIYRNWRTPSKVYIIIILIWVVPSVLFSVSIFGYETFTGTKRPPDSTECMVPFMTDPYVNMTMYISYYWSTLALMLGLYYGIYRAAKQLSAKSEQRQGRIALVAEMKRNCHVRPATDISTTLPAYSEAGFSNSILDSQPDTSDSAYSRSHTLSSVNASSAYAVTKISPDLIESNNHCSMISTPLNNTETKVVLQTYLNNISNYNNNNSITGSKLSPSPTPVPSSVDNDSSESSGGEKPLSSQTIDILQAFMIPDDQIPFIDDEIRSLHSRNASKKSLCRRNQFQLSLTRSNFSLLLSSSSVTPPPCPVEASEVEELIKSTFTNTLPPKRHPHETGPVFKSLLDSSPHLEQPPSNNWNVSTTLKSKPHSVRSKLHRTSTRRLRKVPKAAPTKNDGGRAEVRRPLINFTQTQFYKISLQGSNFNPATSLQRFFTLIRRPRVPSTFASSRTSRSTVPIQAASRSENRARKALRTITVILGSFMILWTPFYVLATIYGFCDSCKKSPSFNLLYSISYYFCYMNSPINPFCYAMANQQFKKTFKRILRFDFRRT</sequence>
<protein>
    <submittedName>
        <fullName evidence="2">G_PROTEIN_RECEP_F1_2 domain-containing protein</fullName>
    </submittedName>
</protein>
<evidence type="ECO:0000313" key="2">
    <source>
        <dbReference type="WBParaSite" id="RSKR_0000600200.1"/>
    </source>
</evidence>
<dbReference type="WBParaSite" id="RSKR_0000600200.1">
    <property type="protein sequence ID" value="RSKR_0000600200.1"/>
    <property type="gene ID" value="RSKR_0000600200"/>
</dbReference>
<dbReference type="Proteomes" id="UP000095286">
    <property type="component" value="Unplaced"/>
</dbReference>
<name>A0AC35U032_9BILA</name>